<dbReference type="eggNOG" id="arCOG02487">
    <property type="taxonomic scope" value="Archaea"/>
</dbReference>
<dbReference type="GeneID" id="8094979"/>
<dbReference type="HOGENOM" id="CLU_028321_0_0_2"/>
<protein>
    <recommendedName>
        <fullName evidence="5">DUF4129 domain-containing protein</fullName>
    </recommendedName>
</protein>
<accession>C6A0D8</accession>
<keyword evidence="2" id="KW-1133">Transmembrane helix</keyword>
<keyword evidence="4" id="KW-1185">Reference proteome</keyword>
<organism evidence="3 4">
    <name type="scientific">Thermococcus sibiricus (strain DSM 12597 / MM 739)</name>
    <dbReference type="NCBI Taxonomy" id="604354"/>
    <lineage>
        <taxon>Archaea</taxon>
        <taxon>Methanobacteriati</taxon>
        <taxon>Methanobacteriota</taxon>
        <taxon>Thermococci</taxon>
        <taxon>Thermococcales</taxon>
        <taxon>Thermococcaceae</taxon>
        <taxon>Thermococcus</taxon>
    </lineage>
</organism>
<proteinExistence type="predicted"/>
<name>C6A0D8_THESM</name>
<dbReference type="EMBL" id="CP001463">
    <property type="protein sequence ID" value="ACS89083.1"/>
    <property type="molecule type" value="Genomic_DNA"/>
</dbReference>
<feature type="coiled-coil region" evidence="1">
    <location>
        <begin position="164"/>
        <end position="191"/>
    </location>
</feature>
<dbReference type="Proteomes" id="UP000009079">
    <property type="component" value="Chromosome"/>
</dbReference>
<dbReference type="RefSeq" id="WP_012766044.1">
    <property type="nucleotide sequence ID" value="NC_012883.1"/>
</dbReference>
<keyword evidence="2" id="KW-0812">Transmembrane</keyword>
<feature type="transmembrane region" description="Helical" evidence="2">
    <location>
        <begin position="457"/>
        <end position="478"/>
    </location>
</feature>
<evidence type="ECO:0000256" key="1">
    <source>
        <dbReference type="SAM" id="Coils"/>
    </source>
</evidence>
<dbReference type="AlphaFoldDB" id="C6A0D8"/>
<keyword evidence="1" id="KW-0175">Coiled coil</keyword>
<dbReference type="OrthoDB" id="101276at2157"/>
<gene>
    <name evidence="3" type="ordered locus">TSIB_0012</name>
</gene>
<evidence type="ECO:0000313" key="3">
    <source>
        <dbReference type="EMBL" id="ACS89083.1"/>
    </source>
</evidence>
<evidence type="ECO:0000313" key="4">
    <source>
        <dbReference type="Proteomes" id="UP000009079"/>
    </source>
</evidence>
<evidence type="ECO:0008006" key="5">
    <source>
        <dbReference type="Google" id="ProtNLM"/>
    </source>
</evidence>
<dbReference type="KEGG" id="tsi:TSIB_0012"/>
<dbReference type="STRING" id="604354.TSIB_0012"/>
<reference evidence="3 4" key="1">
    <citation type="journal article" date="2009" name="Appl. Environ. Microbiol.">
        <title>Metabolic versatility and indigenous origin of the archaeon Thermococcus sibiricus, isolated from a siberian oil reservoir, as revealed by genome analysis.</title>
        <authorList>
            <person name="Mardanov A.V."/>
            <person name="Ravin N.V."/>
            <person name="Svetlitchnyi V.A."/>
            <person name="Beletsky A.V."/>
            <person name="Miroshnichenko M.L."/>
            <person name="Bonch-Osmolovskaya E.A."/>
            <person name="Skryabin K.G."/>
        </authorList>
    </citation>
    <scope>NUCLEOTIDE SEQUENCE [LARGE SCALE GENOMIC DNA]</scope>
    <source>
        <strain evidence="4">DSM 12597 / MM 739</strain>
    </source>
</reference>
<keyword evidence="2" id="KW-0472">Membrane</keyword>
<evidence type="ECO:0000256" key="2">
    <source>
        <dbReference type="SAM" id="Phobius"/>
    </source>
</evidence>
<sequence length="587" mass="66981">MRGRSFISILIIITILSGFAYAEDYSKVEGDDYGVYIYFNDMLGNFNSIIKDILEDKNDTVIKAESFYSLANVTVEEVVKYNSFGIRPSAVGLAYRFKGLGEGVFILSSSHQRFMESLENGDFLEARTNLFSMKASMDDIYLNLAHVSGIRLIGENGEALNFELEETYEALEKLEGLIERYEERLNRLAAPSEFSIFSSKESPFLHENVTFYGYTLGLENVKVIINNASYTPEIINGGFRLRYSFNETGLYEVYAQAMNGSHVVTSNVIRIEVQKIPTQIIALEKTGTIVTVEGYLLDYFGSPLKGKEIILEMDGENYKSLTDENGTFSFDLGEFYEEKNVTMSFLGDDEHEGTITKLTLLPPKSKLTIRLFFEESEVREGEEVRIPGYVNGTSDEIPLEVYVDDKLTETINARGNFTLLLRFDRGEHAVYVKFPGNEEFAESVSNIVEVQAIPYNYLQRLLLFIVFLVLGFIGYKLLTRRPKVVVETKPKEEQKSIAVSEEKPDLIKSYRFLYGLFRRLYNLPKSITPRELLKKLENESFFSELRRATFLHEATFYGKKRLGAREIIEGVRSVATAIVKVFVREEL</sequence>